<accession>A0A179FAL4</accession>
<dbReference type="EMBL" id="LSBH01000024">
    <property type="protein sequence ID" value="OAQ62502.1"/>
    <property type="molecule type" value="Genomic_DNA"/>
</dbReference>
<evidence type="ECO:0000313" key="1">
    <source>
        <dbReference type="EMBL" id="OAQ62502.1"/>
    </source>
</evidence>
<dbReference type="Gene3D" id="2.40.50.40">
    <property type="match status" value="1"/>
</dbReference>
<comment type="caution">
    <text evidence="1">The sequence shown here is derived from an EMBL/GenBank/DDBJ whole genome shotgun (WGS) entry which is preliminary data.</text>
</comment>
<evidence type="ECO:0000313" key="2">
    <source>
        <dbReference type="Proteomes" id="UP000078240"/>
    </source>
</evidence>
<dbReference type="AlphaFoldDB" id="A0A179FAL4"/>
<sequence length="223" mass="24495">MRTRSRAKVTKPVRSSTSRRQFLLAQETWEDLVAIDSMDTDAGGRLRVYIKTIDTGEISAHDAAVTYAKCPQKVCVHAMSGTINSSADTRRCFASTRNITTDTCPEYDSQTGVLTFTVIDATETCLQGSRGQFGCRNLCPLLDDRGVSLHLGQRLQLFAAHPQESSGSNFRPGCPPLLLWSRKLGSETHRQHYDPILPITPISLDAQRVQVNSGNRAGAICVI</sequence>
<gene>
    <name evidence="1" type="ORF">VFPBJ_11439</name>
</gene>
<name>A0A179FAL4_PURLI</name>
<protein>
    <submittedName>
        <fullName evidence="1">Chromo shadow domain-containing protein</fullName>
    </submittedName>
</protein>
<reference evidence="1 2" key="1">
    <citation type="submission" date="2016-01" db="EMBL/GenBank/DDBJ databases">
        <title>Biosynthesis of antibiotic leucinostatins and their inhibition on Phytophthora in bio-control Purpureocillium lilacinum.</title>
        <authorList>
            <person name="Wang G."/>
            <person name="Liu Z."/>
            <person name="Lin R."/>
            <person name="Li E."/>
            <person name="Mao Z."/>
            <person name="Ling J."/>
            <person name="Yin W."/>
            <person name="Xie B."/>
        </authorList>
    </citation>
    <scope>NUCLEOTIDE SEQUENCE [LARGE SCALE GENOMIC DNA]</scope>
    <source>
        <strain evidence="1">PLBJ-1</strain>
    </source>
</reference>
<dbReference type="Proteomes" id="UP000078240">
    <property type="component" value="Unassembled WGS sequence"/>
</dbReference>
<organism evidence="1 2">
    <name type="scientific">Purpureocillium lilacinum</name>
    <name type="common">Paecilomyces lilacinus</name>
    <dbReference type="NCBI Taxonomy" id="33203"/>
    <lineage>
        <taxon>Eukaryota</taxon>
        <taxon>Fungi</taxon>
        <taxon>Dikarya</taxon>
        <taxon>Ascomycota</taxon>
        <taxon>Pezizomycotina</taxon>
        <taxon>Sordariomycetes</taxon>
        <taxon>Hypocreomycetidae</taxon>
        <taxon>Hypocreales</taxon>
        <taxon>Ophiocordycipitaceae</taxon>
        <taxon>Purpureocillium</taxon>
    </lineage>
</organism>
<proteinExistence type="predicted"/>